<reference evidence="2" key="1">
    <citation type="submission" date="2022-01" db="EMBL/GenBank/DDBJ databases">
        <authorList>
            <person name="Jo J.-H."/>
            <person name="Im W.-T."/>
        </authorList>
    </citation>
    <scope>NUCLEOTIDE SEQUENCE</scope>
    <source>
        <strain evidence="2">NA20</strain>
    </source>
</reference>
<organism evidence="2 3">
    <name type="scientific">Terrimonas ginsenosidimutans</name>
    <dbReference type="NCBI Taxonomy" id="2908004"/>
    <lineage>
        <taxon>Bacteria</taxon>
        <taxon>Pseudomonadati</taxon>
        <taxon>Bacteroidota</taxon>
        <taxon>Chitinophagia</taxon>
        <taxon>Chitinophagales</taxon>
        <taxon>Chitinophagaceae</taxon>
        <taxon>Terrimonas</taxon>
    </lineage>
</organism>
<gene>
    <name evidence="2" type="ORF">LZZ85_05435</name>
</gene>
<evidence type="ECO:0000313" key="3">
    <source>
        <dbReference type="Proteomes" id="UP001165367"/>
    </source>
</evidence>
<dbReference type="EMBL" id="JAKLTR010000003">
    <property type="protein sequence ID" value="MCG2613710.1"/>
    <property type="molecule type" value="Genomic_DNA"/>
</dbReference>
<protein>
    <recommendedName>
        <fullName evidence="4">WG repeat-containing protein</fullName>
    </recommendedName>
</protein>
<keyword evidence="1" id="KW-0732">Signal</keyword>
<evidence type="ECO:0008006" key="4">
    <source>
        <dbReference type="Google" id="ProtNLM"/>
    </source>
</evidence>
<keyword evidence="3" id="KW-1185">Reference proteome</keyword>
<feature type="chain" id="PRO_5046978249" description="WG repeat-containing protein" evidence="1">
    <location>
        <begin position="21"/>
        <end position="516"/>
    </location>
</feature>
<dbReference type="InterPro" id="IPR046661">
    <property type="entry name" value="DUF6770"/>
</dbReference>
<dbReference type="Proteomes" id="UP001165367">
    <property type="component" value="Unassembled WGS sequence"/>
</dbReference>
<evidence type="ECO:0000256" key="1">
    <source>
        <dbReference type="SAM" id="SignalP"/>
    </source>
</evidence>
<sequence>MRQILVALCLAITGITALNAQKLSIENVYKMTLRNSDAIREGSEVKGYYFFYVSDKIDRKTNEYTLQITDNNLKKLKDIKFQDSKDVTILESSFNGTDLIFLFYNSDARTFEYQVYGADGKRKFTYNRELSKKERRYLETTYLAMDDDDRTMKGLYPINGAGFISNMPSREEKDYTFQLDYFGTDKRKQWTYIPTVGAKKFIGDYLGTFNDVVYMEVLKFGSMMDSKPNSFLVGLDLKTGKQLFEVSTEEKEYKFYPASMSVMNDGKAYIYGEYFSPDGNIVKDKSLGFAFWGVDEKGKVLSEKYCGWGQSFGKYLSVSSKGKIEDFGFMYVHNMFQTADGSIFAIGEGYQKTASALGIISQVATAGRAGISTVKVKVTDMILIKFDKDFNVKDAKIYEKKPNKVELASGMEFVSTPLIGKLLKYTFGDFDYAYSQLSADAESFTVCYSDYVKGKDYKGGTFNSISYHNGKITTDKINTKSDASQTSVLPGKQGQVLVLDYYKKAKKMDAHFEKMN</sequence>
<evidence type="ECO:0000313" key="2">
    <source>
        <dbReference type="EMBL" id="MCG2613710.1"/>
    </source>
</evidence>
<proteinExistence type="predicted"/>
<comment type="caution">
    <text evidence="2">The sequence shown here is derived from an EMBL/GenBank/DDBJ whole genome shotgun (WGS) entry which is preliminary data.</text>
</comment>
<dbReference type="Pfam" id="PF20559">
    <property type="entry name" value="DUF6770"/>
    <property type="match status" value="1"/>
</dbReference>
<dbReference type="RefSeq" id="WP_237869369.1">
    <property type="nucleotide sequence ID" value="NZ_JAKLTR010000003.1"/>
</dbReference>
<feature type="signal peptide" evidence="1">
    <location>
        <begin position="1"/>
        <end position="20"/>
    </location>
</feature>
<name>A0ABS9KN46_9BACT</name>
<accession>A0ABS9KN46</accession>